<feature type="domain" description="TonB-dependent receptor plug" evidence="15">
    <location>
        <begin position="75"/>
        <end position="180"/>
    </location>
</feature>
<evidence type="ECO:0000256" key="2">
    <source>
        <dbReference type="ARBA" id="ARBA00008143"/>
    </source>
</evidence>
<evidence type="ECO:0000256" key="4">
    <source>
        <dbReference type="ARBA" id="ARBA00022452"/>
    </source>
</evidence>
<feature type="region of interest" description="Disordered" evidence="13">
    <location>
        <begin position="191"/>
        <end position="218"/>
    </location>
</feature>
<dbReference type="InterPro" id="IPR039426">
    <property type="entry name" value="TonB-dep_rcpt-like"/>
</dbReference>
<evidence type="ECO:0000259" key="14">
    <source>
        <dbReference type="Pfam" id="PF00593"/>
    </source>
</evidence>
<evidence type="ECO:0000256" key="7">
    <source>
        <dbReference type="ARBA" id="ARBA00023077"/>
    </source>
</evidence>
<keyword evidence="8 11" id="KW-0472">Membrane</keyword>
<evidence type="ECO:0000256" key="3">
    <source>
        <dbReference type="ARBA" id="ARBA00022448"/>
    </source>
</evidence>
<feature type="region of interest" description="Disordered" evidence="13">
    <location>
        <begin position="330"/>
        <end position="352"/>
    </location>
</feature>
<evidence type="ECO:0000256" key="5">
    <source>
        <dbReference type="ARBA" id="ARBA00022692"/>
    </source>
</evidence>
<evidence type="ECO:0000256" key="8">
    <source>
        <dbReference type="ARBA" id="ARBA00023136"/>
    </source>
</evidence>
<evidence type="ECO:0000256" key="1">
    <source>
        <dbReference type="ARBA" id="ARBA00004571"/>
    </source>
</evidence>
<gene>
    <name evidence="16" type="ORF">NYR02_13280</name>
</gene>
<feature type="compositionally biased region" description="Low complexity" evidence="13">
    <location>
        <begin position="8"/>
        <end position="22"/>
    </location>
</feature>
<keyword evidence="17" id="KW-1185">Reference proteome</keyword>
<dbReference type="Proteomes" id="UP001147830">
    <property type="component" value="Unassembled WGS sequence"/>
</dbReference>
<comment type="subcellular location">
    <subcellularLocation>
        <location evidence="1 11">Cell outer membrane</location>
        <topology evidence="1 11">Multi-pass membrane protein</topology>
    </subcellularLocation>
</comment>
<dbReference type="GO" id="GO:0009279">
    <property type="term" value="C:cell outer membrane"/>
    <property type="evidence" value="ECO:0007669"/>
    <property type="project" value="UniProtKB-SubCell"/>
</dbReference>
<keyword evidence="9 16" id="KW-0675">Receptor</keyword>
<evidence type="ECO:0000256" key="11">
    <source>
        <dbReference type="PROSITE-ProRule" id="PRU01360"/>
    </source>
</evidence>
<evidence type="ECO:0000313" key="16">
    <source>
        <dbReference type="EMBL" id="MCT7359986.1"/>
    </source>
</evidence>
<dbReference type="EMBL" id="JAOANI010000020">
    <property type="protein sequence ID" value="MCT7359986.1"/>
    <property type="molecule type" value="Genomic_DNA"/>
</dbReference>
<comment type="caution">
    <text evidence="16">The sequence shown here is derived from an EMBL/GenBank/DDBJ whole genome shotgun (WGS) entry which is preliminary data.</text>
</comment>
<keyword evidence="6" id="KW-0732">Signal</keyword>
<reference evidence="16" key="2">
    <citation type="submission" date="2022-08" db="EMBL/GenBank/DDBJ databases">
        <authorList>
            <person name="Dong C."/>
        </authorList>
    </citation>
    <scope>NUCLEOTIDE SEQUENCE</scope>
    <source>
        <strain evidence="16">59MF3M-4</strain>
    </source>
</reference>
<dbReference type="SUPFAM" id="SSF56935">
    <property type="entry name" value="Porins"/>
    <property type="match status" value="1"/>
</dbReference>
<dbReference type="Gene3D" id="2.170.130.10">
    <property type="entry name" value="TonB-dependent receptor, plug domain"/>
    <property type="match status" value="1"/>
</dbReference>
<keyword evidence="4 11" id="KW-1134">Transmembrane beta strand</keyword>
<evidence type="ECO:0000259" key="15">
    <source>
        <dbReference type="Pfam" id="PF07715"/>
    </source>
</evidence>
<dbReference type="InterPro" id="IPR036942">
    <property type="entry name" value="Beta-barrel_TonB_sf"/>
</dbReference>
<dbReference type="GO" id="GO:0015344">
    <property type="term" value="F:siderophore uptake transmembrane transporter activity"/>
    <property type="evidence" value="ECO:0007669"/>
    <property type="project" value="TreeGrafter"/>
</dbReference>
<evidence type="ECO:0000256" key="12">
    <source>
        <dbReference type="RuleBase" id="RU003357"/>
    </source>
</evidence>
<name>A0A9X3AIL2_9GAMM</name>
<evidence type="ECO:0000256" key="6">
    <source>
        <dbReference type="ARBA" id="ARBA00022729"/>
    </source>
</evidence>
<keyword evidence="10 11" id="KW-0998">Cell outer membrane</keyword>
<reference evidence="16" key="1">
    <citation type="journal article" date="2022" name="Front. Microbiol.">
        <title>Genome-based taxonomic rearrangement of Oceanobacter-related bacteria including the description of Thalassolituus hydrocarbonoclasticus sp. nov. and Thalassolituus pacificus sp. nov. and emended description of the genus Thalassolituus.</title>
        <authorList>
            <person name="Dong C."/>
            <person name="Wei L."/>
            <person name="Wang J."/>
            <person name="Lai Q."/>
            <person name="Huang Z."/>
            <person name="Shao Z."/>
        </authorList>
    </citation>
    <scope>NUCLEOTIDE SEQUENCE</scope>
    <source>
        <strain evidence="16">59MF3M-4</strain>
    </source>
</reference>
<dbReference type="InterPro" id="IPR012910">
    <property type="entry name" value="Plug_dom"/>
</dbReference>
<feature type="domain" description="TonB-dependent receptor-like beta-barrel" evidence="14">
    <location>
        <begin position="271"/>
        <end position="695"/>
    </location>
</feature>
<organism evidence="16 17">
    <name type="scientific">Thalassolituus pacificus</name>
    <dbReference type="NCBI Taxonomy" id="2975440"/>
    <lineage>
        <taxon>Bacteria</taxon>
        <taxon>Pseudomonadati</taxon>
        <taxon>Pseudomonadota</taxon>
        <taxon>Gammaproteobacteria</taxon>
        <taxon>Oceanospirillales</taxon>
        <taxon>Oceanospirillaceae</taxon>
        <taxon>Thalassolituus</taxon>
    </lineage>
</organism>
<evidence type="ECO:0000256" key="10">
    <source>
        <dbReference type="ARBA" id="ARBA00023237"/>
    </source>
</evidence>
<dbReference type="PROSITE" id="PS52016">
    <property type="entry name" value="TONB_DEPENDENT_REC_3"/>
    <property type="match status" value="1"/>
</dbReference>
<dbReference type="GO" id="GO:0044718">
    <property type="term" value="P:siderophore transmembrane transport"/>
    <property type="evidence" value="ECO:0007669"/>
    <property type="project" value="TreeGrafter"/>
</dbReference>
<dbReference type="PANTHER" id="PTHR30069:SF29">
    <property type="entry name" value="HEMOGLOBIN AND HEMOGLOBIN-HAPTOGLOBIN-BINDING PROTEIN 1-RELATED"/>
    <property type="match status" value="1"/>
</dbReference>
<dbReference type="InterPro" id="IPR000531">
    <property type="entry name" value="Beta-barrel_TonB"/>
</dbReference>
<dbReference type="Pfam" id="PF07715">
    <property type="entry name" value="Plug"/>
    <property type="match status" value="1"/>
</dbReference>
<dbReference type="Gene3D" id="2.40.170.20">
    <property type="entry name" value="TonB-dependent receptor, beta-barrel domain"/>
    <property type="match status" value="1"/>
</dbReference>
<dbReference type="PANTHER" id="PTHR30069">
    <property type="entry name" value="TONB-DEPENDENT OUTER MEMBRANE RECEPTOR"/>
    <property type="match status" value="1"/>
</dbReference>
<keyword evidence="7 12" id="KW-0798">TonB box</keyword>
<evidence type="ECO:0000313" key="17">
    <source>
        <dbReference type="Proteomes" id="UP001147830"/>
    </source>
</evidence>
<dbReference type="InterPro" id="IPR037066">
    <property type="entry name" value="Plug_dom_sf"/>
</dbReference>
<proteinExistence type="inferred from homology"/>
<dbReference type="CDD" id="cd01347">
    <property type="entry name" value="ligand_gated_channel"/>
    <property type="match status" value="1"/>
</dbReference>
<dbReference type="RefSeq" id="WP_260976849.1">
    <property type="nucleotide sequence ID" value="NZ_JAOANI010000020.1"/>
</dbReference>
<dbReference type="Pfam" id="PF00593">
    <property type="entry name" value="TonB_dep_Rec_b-barrel"/>
    <property type="match status" value="1"/>
</dbReference>
<feature type="region of interest" description="Disordered" evidence="13">
    <location>
        <begin position="1"/>
        <end position="24"/>
    </location>
</feature>
<dbReference type="AlphaFoldDB" id="A0A9X3AIL2"/>
<comment type="similarity">
    <text evidence="2">Belongs to the TonB-dependent receptor family. Hemoglobin/haptoglobin binding protein subfamily.</text>
</comment>
<keyword evidence="3 11" id="KW-0813">Transport</keyword>
<keyword evidence="5 11" id="KW-0812">Transmembrane</keyword>
<sequence>MARCLVPGATTGATTGSTTGAETRTDYGRLSLPQFALCGCLYLLFPAAYAAGTSSTAVFNLSDVVVSGSRSERPLADTPVRTQILDQATIQRLHSRDLRDALRIMPGVQLREIHGKSGEEVYLQGFNGDRVLILVDGLPVSASTGSTVDTSQLAMLDIEHIEIVPGAASALYGSAAMGGVINVITRKHQNSDQRLSGHASLDSGSYGSRQLDESKVSGEQHLNASVTQILGQSELRLGIDQRYSSGYDLNPDSWSSDGFSGSKTNLSAMLARNFADSQWRLNTERFEEDSETRRAGTSGSDGIKRELLQRNRLALQGEWQSRIGQWQLQALHEQQDDQSDQLNNDSDIPAGNLWRDTQYQQQKAALQWQYSLDSALGYGAEMVAGVEGFRESMEQDKNEIKLTDEGLGENDQVSQRPDGTYYVSTNEVPYAQRNSREFFTQLIIPLGINGDVSTGGRWQNDSDFGKFFSPTISVRQNFQWHDLQFQWRQSAGLGYRVPNLKNRYFIFDHSVNGYKVLGSEDLTPEKSRSLQMSFSLTDNEHFHAELALFNNRIQDLIEAQDSGESEDGGRVAIYRYTNFANALTRGYDLSLQWQLLPGLQQRLSFGYLDARDLDLDTPLINRARHHAKALWLWDISHRLQLTLSGEYQGEHISSISEADSGSSQLNVSPAYSRWDIKGSWLLTPRTSVYGGVNNLFDTVRDSADAYDRRPVFGRMPYAGLSYQF</sequence>
<protein>
    <submittedName>
        <fullName evidence="16">TonB-dependent receptor</fullName>
    </submittedName>
</protein>
<evidence type="ECO:0000256" key="9">
    <source>
        <dbReference type="ARBA" id="ARBA00023170"/>
    </source>
</evidence>
<accession>A0A9X3AIL2</accession>
<evidence type="ECO:0000256" key="13">
    <source>
        <dbReference type="SAM" id="MobiDB-lite"/>
    </source>
</evidence>